<proteinExistence type="predicted"/>
<accession>A0ABU4ZIR2</accession>
<dbReference type="SUPFAM" id="SSF54909">
    <property type="entry name" value="Dimeric alpha+beta barrel"/>
    <property type="match status" value="1"/>
</dbReference>
<reference evidence="1 2" key="1">
    <citation type="submission" date="2023-08" db="EMBL/GenBank/DDBJ databases">
        <title>Implementing the SeqCode for naming new Mesorhizobium species isolated from Vachellia karroo root nodules.</title>
        <authorList>
            <person name="Van Lill M."/>
        </authorList>
    </citation>
    <scope>NUCLEOTIDE SEQUENCE [LARGE SCALE GENOMIC DNA]</scope>
    <source>
        <strain evidence="1 2">MSK 1335</strain>
    </source>
</reference>
<sequence>MSAAIEITTLHLRSGLTVADFIAANSDIDEWIRRQPGFMGRRICEREDGAIIDIVFWQTADDGHRSASGIMTAMAHSPVHGTIDHRTVEWTISDVRHAVGTI</sequence>
<dbReference type="RefSeq" id="WP_320233215.1">
    <property type="nucleotide sequence ID" value="NZ_JAVIJF010000007.1"/>
</dbReference>
<gene>
    <name evidence="1" type="ORF">RFM68_12125</name>
</gene>
<evidence type="ECO:0008006" key="3">
    <source>
        <dbReference type="Google" id="ProtNLM"/>
    </source>
</evidence>
<comment type="caution">
    <text evidence="1">The sequence shown here is derived from an EMBL/GenBank/DDBJ whole genome shotgun (WGS) entry which is preliminary data.</text>
</comment>
<organism evidence="1 2">
    <name type="scientific">Mesorhizobium montanum</name>
    <dbReference type="NCBI Taxonomy" id="3072323"/>
    <lineage>
        <taxon>Bacteria</taxon>
        <taxon>Pseudomonadati</taxon>
        <taxon>Pseudomonadota</taxon>
        <taxon>Alphaproteobacteria</taxon>
        <taxon>Hyphomicrobiales</taxon>
        <taxon>Phyllobacteriaceae</taxon>
        <taxon>Mesorhizobium</taxon>
    </lineage>
</organism>
<dbReference type="InterPro" id="IPR011008">
    <property type="entry name" value="Dimeric_a/b-barrel"/>
</dbReference>
<dbReference type="Proteomes" id="UP001276840">
    <property type="component" value="Unassembled WGS sequence"/>
</dbReference>
<name>A0ABU4ZIR2_9HYPH</name>
<evidence type="ECO:0000313" key="2">
    <source>
        <dbReference type="Proteomes" id="UP001276840"/>
    </source>
</evidence>
<dbReference type="EMBL" id="JAVIJF010000007">
    <property type="protein sequence ID" value="MDX8525258.1"/>
    <property type="molecule type" value="Genomic_DNA"/>
</dbReference>
<keyword evidence="2" id="KW-1185">Reference proteome</keyword>
<protein>
    <recommendedName>
        <fullName evidence="3">ABM domain-containing protein</fullName>
    </recommendedName>
</protein>
<evidence type="ECO:0000313" key="1">
    <source>
        <dbReference type="EMBL" id="MDX8525258.1"/>
    </source>
</evidence>